<evidence type="ECO:0000313" key="6">
    <source>
        <dbReference type="EMBL" id="MEM5948151.1"/>
    </source>
</evidence>
<dbReference type="SMART" id="SM01217">
    <property type="entry name" value="Fn3_like"/>
    <property type="match status" value="1"/>
</dbReference>
<dbReference type="PANTHER" id="PTHR42715">
    <property type="entry name" value="BETA-GLUCOSIDASE"/>
    <property type="match status" value="1"/>
</dbReference>
<comment type="caution">
    <text evidence="6">The sequence shown here is derived from an EMBL/GenBank/DDBJ whole genome shotgun (WGS) entry which is preliminary data.</text>
</comment>
<protein>
    <submittedName>
        <fullName evidence="6">Glycoside hydrolase family 3 C-terminal domain-containing protein</fullName>
    </submittedName>
</protein>
<dbReference type="InterPro" id="IPR019800">
    <property type="entry name" value="Glyco_hydro_3_AS"/>
</dbReference>
<dbReference type="Pfam" id="PF01915">
    <property type="entry name" value="Glyco_hydro_3_C"/>
    <property type="match status" value="1"/>
</dbReference>
<dbReference type="InterPro" id="IPR026891">
    <property type="entry name" value="Fn3-like"/>
</dbReference>
<evidence type="ECO:0000256" key="3">
    <source>
        <dbReference type="ARBA" id="ARBA00023277"/>
    </source>
</evidence>
<dbReference type="PRINTS" id="PR00133">
    <property type="entry name" value="GLHYDRLASE3"/>
</dbReference>
<evidence type="ECO:0000259" key="5">
    <source>
        <dbReference type="SMART" id="SM01217"/>
    </source>
</evidence>
<dbReference type="Gene3D" id="3.40.50.1700">
    <property type="entry name" value="Glycoside hydrolase family 3 C-terminal domain"/>
    <property type="match status" value="1"/>
</dbReference>
<keyword evidence="3" id="KW-0119">Carbohydrate metabolism</keyword>
<dbReference type="PROSITE" id="PS00775">
    <property type="entry name" value="GLYCOSYL_HYDROL_F3"/>
    <property type="match status" value="1"/>
</dbReference>
<dbReference type="Pfam" id="PF14310">
    <property type="entry name" value="Fn3-like"/>
    <property type="match status" value="1"/>
</dbReference>
<dbReference type="InterPro" id="IPR002772">
    <property type="entry name" value="Glyco_hydro_3_C"/>
</dbReference>
<name>A0ABU9UCH5_9SPIR</name>
<proteinExistence type="inferred from homology"/>
<comment type="similarity">
    <text evidence="1 4">Belongs to the glycosyl hydrolase 3 family.</text>
</comment>
<evidence type="ECO:0000256" key="1">
    <source>
        <dbReference type="ARBA" id="ARBA00005336"/>
    </source>
</evidence>
<dbReference type="Proteomes" id="UP001466331">
    <property type="component" value="Unassembled WGS sequence"/>
</dbReference>
<dbReference type="InterPro" id="IPR013783">
    <property type="entry name" value="Ig-like_fold"/>
</dbReference>
<dbReference type="EMBL" id="JBCHKQ010000002">
    <property type="protein sequence ID" value="MEM5948151.1"/>
    <property type="molecule type" value="Genomic_DNA"/>
</dbReference>
<dbReference type="RefSeq" id="WP_420069597.1">
    <property type="nucleotide sequence ID" value="NZ_JBCHKQ010000002.1"/>
</dbReference>
<dbReference type="SUPFAM" id="SSF52279">
    <property type="entry name" value="Beta-D-glucan exohydrolase, C-terminal domain"/>
    <property type="match status" value="1"/>
</dbReference>
<dbReference type="InterPro" id="IPR017853">
    <property type="entry name" value="GH"/>
</dbReference>
<dbReference type="Gene3D" id="3.20.20.300">
    <property type="entry name" value="Glycoside hydrolase, family 3, N-terminal domain"/>
    <property type="match status" value="1"/>
</dbReference>
<dbReference type="GO" id="GO:0016787">
    <property type="term" value="F:hydrolase activity"/>
    <property type="evidence" value="ECO:0007669"/>
    <property type="project" value="UniProtKB-KW"/>
</dbReference>
<evidence type="ECO:0000256" key="2">
    <source>
        <dbReference type="ARBA" id="ARBA00022801"/>
    </source>
</evidence>
<dbReference type="InterPro" id="IPR050288">
    <property type="entry name" value="Cellulose_deg_GH3"/>
</dbReference>
<evidence type="ECO:0000256" key="4">
    <source>
        <dbReference type="RuleBase" id="RU361161"/>
    </source>
</evidence>
<reference evidence="6 7" key="1">
    <citation type="submission" date="2024-03" db="EMBL/GenBank/DDBJ databases">
        <title>Ignisphaera cupida sp. nov., a hyperthermophilic hydrolytic archaeon from a hot spring of Kamchatka, and proposal of Ignisphaeraceae fam. nov.</title>
        <authorList>
            <person name="Podosokorskaya O.A."/>
            <person name="Elcheninov A.G."/>
            <person name="Maltseva A.I."/>
            <person name="Zayulina K.S."/>
            <person name="Novikov A."/>
            <person name="Merkel A.Y."/>
        </authorList>
    </citation>
    <scope>NUCLEOTIDE SEQUENCE [LARGE SCALE GENOMIC DNA]</scope>
    <source>
        <strain evidence="6 7">38H-sp</strain>
    </source>
</reference>
<keyword evidence="4" id="KW-0326">Glycosidase</keyword>
<dbReference type="SUPFAM" id="SSF51445">
    <property type="entry name" value="(Trans)glycosidases"/>
    <property type="match status" value="1"/>
</dbReference>
<dbReference type="PANTHER" id="PTHR42715:SF10">
    <property type="entry name" value="BETA-GLUCOSIDASE"/>
    <property type="match status" value="1"/>
</dbReference>
<dbReference type="InterPro" id="IPR036962">
    <property type="entry name" value="Glyco_hydro_3_N_sf"/>
</dbReference>
<dbReference type="InterPro" id="IPR001764">
    <property type="entry name" value="Glyco_hydro_3_N"/>
</dbReference>
<feature type="domain" description="Fibronectin type III-like" evidence="5">
    <location>
        <begin position="585"/>
        <end position="655"/>
    </location>
</feature>
<keyword evidence="2 4" id="KW-0378">Hydrolase</keyword>
<organism evidence="6 7">
    <name type="scientific">Rarispira pelagica</name>
    <dbReference type="NCBI Taxonomy" id="3141764"/>
    <lineage>
        <taxon>Bacteria</taxon>
        <taxon>Pseudomonadati</taxon>
        <taxon>Spirochaetota</taxon>
        <taxon>Spirochaetia</taxon>
        <taxon>Winmispirales</taxon>
        <taxon>Winmispiraceae</taxon>
        <taxon>Rarispira</taxon>
    </lineage>
</organism>
<keyword evidence="7" id="KW-1185">Reference proteome</keyword>
<dbReference type="Gene3D" id="2.60.40.10">
    <property type="entry name" value="Immunoglobulins"/>
    <property type="match status" value="1"/>
</dbReference>
<dbReference type="Pfam" id="PF00933">
    <property type="entry name" value="Glyco_hydro_3"/>
    <property type="match status" value="1"/>
</dbReference>
<sequence>MDIDKIVSELSQEEKVALLSGADFWTTVSVERLGIKPMLLQDGPHGLRKLVDVTPEMEAAHQSHPAVCFPAGCALASSWDRELIAELGSMLGQTARAEGVWVLLGPAINIKRSPLCGRNFEYMSEDPYLAGELAAAYIRAVQAEGVGTSVKHYAANNQEFRRMTTDEIIDERALREIYLAGFEIAVKKGRPWTVMAAYNKVNGSFCTENEYLLSHILRDEWGFDGFVMSDWGAVNDIVAAVKAGLELEMPGTFGTGPAKLLAALREGRLDETVLDRAVSRILDVQNRVLSAKKDAVSYDKEEQHKAARRIASECMVLLKNNNNLLPLETVSAVAFIGAFARNVRYQGGGSSNINATKVDSLVDEFSAISSSSVSFAEGYTIDDNCSQTEKQLIEAVECAKQAEVAVVCVGLPETWESECYDRPHMKLPESHNRLVEEVAKVCSKTVVVLFNGAPVEMPWIDKVDAVLEAYLGGQAAGGAAADILTGKVNPSGKLAETFPVLLEHNPAHLYFPGEGDKSVYGESIFVGYRYYDSKKIAPLFPFGHGLSYTSFDYQSIETSAEEIKEEEKLIVRIRICNTGSRAGKETVQLYVSDPQSSVRRPEKELKGFEKIFLESGESKTVEFVLDRRAFAYYEPAISDWRVESGDFIIMAGASSQDIRLTKKIRVISDFVMPPAFTPNSTIGDLLAHPYARSAGERIKKDLLSEGGPMYPLWVKNRRMAEALLEDLPLRNLIAFSGGQFSPEDLDNMLTALNSTKEQ</sequence>
<dbReference type="InterPro" id="IPR036881">
    <property type="entry name" value="Glyco_hydro_3_C_sf"/>
</dbReference>
<gene>
    <name evidence="6" type="ORF">WKV44_06315</name>
</gene>
<evidence type="ECO:0000313" key="7">
    <source>
        <dbReference type="Proteomes" id="UP001466331"/>
    </source>
</evidence>
<accession>A0ABU9UCH5</accession>